<evidence type="ECO:0008006" key="3">
    <source>
        <dbReference type="Google" id="ProtNLM"/>
    </source>
</evidence>
<dbReference type="Pfam" id="PF04978">
    <property type="entry name" value="MST"/>
    <property type="match status" value="1"/>
</dbReference>
<reference evidence="1" key="1">
    <citation type="submission" date="2021-01" db="EMBL/GenBank/DDBJ databases">
        <title>Whole genome shotgun sequence of Verrucosispora sediminis NBRC 107745.</title>
        <authorList>
            <person name="Komaki H."/>
            <person name="Tamura T."/>
        </authorList>
    </citation>
    <scope>NUCLEOTIDE SEQUENCE</scope>
    <source>
        <strain evidence="1">NBRC 107745</strain>
    </source>
</reference>
<evidence type="ECO:0000313" key="1">
    <source>
        <dbReference type="EMBL" id="GIJ32563.1"/>
    </source>
</evidence>
<dbReference type="InterPro" id="IPR034660">
    <property type="entry name" value="DinB/YfiT-like"/>
</dbReference>
<organism evidence="1 2">
    <name type="scientific">Micromonospora sediminimaris</name>
    <dbReference type="NCBI Taxonomy" id="547162"/>
    <lineage>
        <taxon>Bacteria</taxon>
        <taxon>Bacillati</taxon>
        <taxon>Actinomycetota</taxon>
        <taxon>Actinomycetes</taxon>
        <taxon>Micromonosporales</taxon>
        <taxon>Micromonosporaceae</taxon>
        <taxon>Micromonospora</taxon>
    </lineage>
</organism>
<comment type="caution">
    <text evidence="1">The sequence shown here is derived from an EMBL/GenBank/DDBJ whole genome shotgun (WGS) entry which is preliminary data.</text>
</comment>
<sequence length="186" mass="20396">MANSIRSTADEGPTMIETELPAERADLLQALRQHRFFLRNTARELTDQQAAERSTVSELCVGGVIKHVTHCERDWVDFIVNGPAAMGSSDDPGVYERHAQSFQMLPGETLAGILAAYDEVARRTDELVATLPDLDAGQPLPEAPWFEPGARWSARRVLLHIIAETSQHAGHADIIREAIDGAKSMG</sequence>
<dbReference type="AlphaFoldDB" id="A0A9W5UQG8"/>
<accession>A0A9W5UQG8</accession>
<protein>
    <recommendedName>
        <fullName evidence="3">DinB family protein</fullName>
    </recommendedName>
</protein>
<dbReference type="InterPro" id="IPR007061">
    <property type="entry name" value="MST-like"/>
</dbReference>
<dbReference type="EMBL" id="BOPD01000010">
    <property type="protein sequence ID" value="GIJ32563.1"/>
    <property type="molecule type" value="Genomic_DNA"/>
</dbReference>
<dbReference type="SUPFAM" id="SSF109854">
    <property type="entry name" value="DinB/YfiT-like putative metalloenzymes"/>
    <property type="match status" value="1"/>
</dbReference>
<dbReference type="Gene3D" id="1.20.120.450">
    <property type="entry name" value="dinb family like domain"/>
    <property type="match status" value="1"/>
</dbReference>
<keyword evidence="2" id="KW-1185">Reference proteome</keyword>
<evidence type="ECO:0000313" key="2">
    <source>
        <dbReference type="Proteomes" id="UP000607311"/>
    </source>
</evidence>
<gene>
    <name evidence="1" type="ORF">Vse01_17110</name>
</gene>
<proteinExistence type="predicted"/>
<dbReference type="Proteomes" id="UP000607311">
    <property type="component" value="Unassembled WGS sequence"/>
</dbReference>
<name>A0A9W5UQG8_9ACTN</name>